<protein>
    <submittedName>
        <fullName evidence="2">Cbb3-type cytochrome c oxidase subunit 3</fullName>
    </submittedName>
</protein>
<dbReference type="Pfam" id="PF05545">
    <property type="entry name" value="FixQ"/>
    <property type="match status" value="1"/>
</dbReference>
<dbReference type="EMBL" id="JAOAMV010000007">
    <property type="protein sequence ID" value="MCT2559888.1"/>
    <property type="molecule type" value="Genomic_DNA"/>
</dbReference>
<keyword evidence="1" id="KW-0812">Transmembrane</keyword>
<evidence type="ECO:0000256" key="1">
    <source>
        <dbReference type="SAM" id="Phobius"/>
    </source>
</evidence>
<keyword evidence="3" id="KW-1185">Reference proteome</keyword>
<name>A0A9X2W3D7_9SPHN</name>
<keyword evidence="1" id="KW-0472">Membrane</keyword>
<gene>
    <name evidence="2" type="ORF">N0B51_12965</name>
</gene>
<proteinExistence type="predicted"/>
<evidence type="ECO:0000313" key="2">
    <source>
        <dbReference type="EMBL" id="MCT2559888.1"/>
    </source>
</evidence>
<organism evidence="2 3">
    <name type="scientific">Tsuneonella litorea</name>
    <dbReference type="NCBI Taxonomy" id="2976475"/>
    <lineage>
        <taxon>Bacteria</taxon>
        <taxon>Pseudomonadati</taxon>
        <taxon>Pseudomonadota</taxon>
        <taxon>Alphaproteobacteria</taxon>
        <taxon>Sphingomonadales</taxon>
        <taxon>Erythrobacteraceae</taxon>
        <taxon>Tsuneonella</taxon>
    </lineage>
</organism>
<dbReference type="InterPro" id="IPR008621">
    <property type="entry name" value="Cbb3-typ_cyt_oxidase_comp"/>
</dbReference>
<feature type="transmembrane region" description="Helical" evidence="1">
    <location>
        <begin position="14"/>
        <end position="32"/>
    </location>
</feature>
<dbReference type="RefSeq" id="WP_259962913.1">
    <property type="nucleotide sequence ID" value="NZ_JAOAMV010000007.1"/>
</dbReference>
<evidence type="ECO:0000313" key="3">
    <source>
        <dbReference type="Proteomes" id="UP001142648"/>
    </source>
</evidence>
<dbReference type="Proteomes" id="UP001142648">
    <property type="component" value="Unassembled WGS sequence"/>
</dbReference>
<keyword evidence="1" id="KW-1133">Transmembrane helix</keyword>
<accession>A0A9X2W3D7</accession>
<sequence length="54" mass="6120">MTDYETLRRLADTVGLAAMAVIFVLLCAWPFLPGRRDTNRRMAQSIFEGEDDGE</sequence>
<reference evidence="2" key="1">
    <citation type="submission" date="2022-09" db="EMBL/GenBank/DDBJ databases">
        <title>The genome sequence of Tsuneonella sp. YG55.</title>
        <authorList>
            <person name="Liu Y."/>
        </authorList>
    </citation>
    <scope>NUCLEOTIDE SEQUENCE</scope>
    <source>
        <strain evidence="2">YG55</strain>
    </source>
</reference>
<comment type="caution">
    <text evidence="2">The sequence shown here is derived from an EMBL/GenBank/DDBJ whole genome shotgun (WGS) entry which is preliminary data.</text>
</comment>
<dbReference type="CDD" id="cd01324">
    <property type="entry name" value="cbb3_Oxidase_CcoQ"/>
    <property type="match status" value="1"/>
</dbReference>
<dbReference type="AlphaFoldDB" id="A0A9X2W3D7"/>